<dbReference type="InterPro" id="IPR000477">
    <property type="entry name" value="RT_dom"/>
</dbReference>
<dbReference type="Pfam" id="PF00078">
    <property type="entry name" value="RVT_1"/>
    <property type="match status" value="1"/>
</dbReference>
<keyword evidence="2" id="KW-0548">Nucleotidyltransferase</keyword>
<dbReference type="OrthoDB" id="1934719at2759"/>
<keyword evidence="2" id="KW-0808">Transferase</keyword>
<dbReference type="AlphaFoldDB" id="A0A5B6UZW6"/>
<feature type="domain" description="Reverse transcriptase" evidence="1">
    <location>
        <begin position="111"/>
        <end position="197"/>
    </location>
</feature>
<accession>A0A5B6UZW6</accession>
<proteinExistence type="predicted"/>
<name>A0A5B6UZW6_9ROSI</name>
<dbReference type="EMBL" id="SMMG02000009">
    <property type="protein sequence ID" value="KAA3461845.1"/>
    <property type="molecule type" value="Genomic_DNA"/>
</dbReference>
<keyword evidence="3" id="KW-1185">Reference proteome</keyword>
<sequence length="197" mass="22680">MNGYWRENTMDICKVAREYFQKLFKSNLNSNTALNLDYIESCTSSEVNDRLLKDFTDNEIKEVFSQMDPRKALGIDVVGEDIIKLFHDILRGVKNVDCLNDTIIVLIPKIKEPVDMTNFRPISLCRVVYKIVAKVLANRLKETLPLCISQNESAFVPRRMIHDNILIAHKLVHYLQSTKNGPNKGFVIKLDMSKAYD</sequence>
<evidence type="ECO:0000313" key="2">
    <source>
        <dbReference type="EMBL" id="KAA3461845.1"/>
    </source>
</evidence>
<keyword evidence="2" id="KW-0695">RNA-directed DNA polymerase</keyword>
<gene>
    <name evidence="2" type="ORF">EPI10_028386</name>
</gene>
<reference evidence="3" key="1">
    <citation type="journal article" date="2019" name="Plant Biotechnol. J.">
        <title>Genome sequencing of the Australian wild diploid species Gossypium australe highlights disease resistance and delayed gland morphogenesis.</title>
        <authorList>
            <person name="Cai Y."/>
            <person name="Cai X."/>
            <person name="Wang Q."/>
            <person name="Wang P."/>
            <person name="Zhang Y."/>
            <person name="Cai C."/>
            <person name="Xu Y."/>
            <person name="Wang K."/>
            <person name="Zhou Z."/>
            <person name="Wang C."/>
            <person name="Geng S."/>
            <person name="Li B."/>
            <person name="Dong Q."/>
            <person name="Hou Y."/>
            <person name="Wang H."/>
            <person name="Ai P."/>
            <person name="Liu Z."/>
            <person name="Yi F."/>
            <person name="Sun M."/>
            <person name="An G."/>
            <person name="Cheng J."/>
            <person name="Zhang Y."/>
            <person name="Shi Q."/>
            <person name="Xie Y."/>
            <person name="Shi X."/>
            <person name="Chang Y."/>
            <person name="Huang F."/>
            <person name="Chen Y."/>
            <person name="Hong S."/>
            <person name="Mi L."/>
            <person name="Sun Q."/>
            <person name="Zhang L."/>
            <person name="Zhou B."/>
            <person name="Peng R."/>
            <person name="Zhang X."/>
            <person name="Liu F."/>
        </authorList>
    </citation>
    <scope>NUCLEOTIDE SEQUENCE [LARGE SCALE GENOMIC DNA]</scope>
    <source>
        <strain evidence="3">cv. PA1801</strain>
    </source>
</reference>
<dbReference type="GO" id="GO:0003964">
    <property type="term" value="F:RNA-directed DNA polymerase activity"/>
    <property type="evidence" value="ECO:0007669"/>
    <property type="project" value="UniProtKB-KW"/>
</dbReference>
<dbReference type="PANTHER" id="PTHR19446">
    <property type="entry name" value="REVERSE TRANSCRIPTASES"/>
    <property type="match status" value="1"/>
</dbReference>
<dbReference type="InterPro" id="IPR043502">
    <property type="entry name" value="DNA/RNA_pol_sf"/>
</dbReference>
<comment type="caution">
    <text evidence="2">The sequence shown here is derived from an EMBL/GenBank/DDBJ whole genome shotgun (WGS) entry which is preliminary data.</text>
</comment>
<dbReference type="Proteomes" id="UP000325315">
    <property type="component" value="Unassembled WGS sequence"/>
</dbReference>
<evidence type="ECO:0000313" key="3">
    <source>
        <dbReference type="Proteomes" id="UP000325315"/>
    </source>
</evidence>
<dbReference type="SUPFAM" id="SSF56672">
    <property type="entry name" value="DNA/RNA polymerases"/>
    <property type="match status" value="1"/>
</dbReference>
<protein>
    <submittedName>
        <fullName evidence="2">Reverse transcriptase</fullName>
    </submittedName>
</protein>
<evidence type="ECO:0000259" key="1">
    <source>
        <dbReference type="Pfam" id="PF00078"/>
    </source>
</evidence>
<organism evidence="2 3">
    <name type="scientific">Gossypium australe</name>
    <dbReference type="NCBI Taxonomy" id="47621"/>
    <lineage>
        <taxon>Eukaryota</taxon>
        <taxon>Viridiplantae</taxon>
        <taxon>Streptophyta</taxon>
        <taxon>Embryophyta</taxon>
        <taxon>Tracheophyta</taxon>
        <taxon>Spermatophyta</taxon>
        <taxon>Magnoliopsida</taxon>
        <taxon>eudicotyledons</taxon>
        <taxon>Gunneridae</taxon>
        <taxon>Pentapetalae</taxon>
        <taxon>rosids</taxon>
        <taxon>malvids</taxon>
        <taxon>Malvales</taxon>
        <taxon>Malvaceae</taxon>
        <taxon>Malvoideae</taxon>
        <taxon>Gossypium</taxon>
    </lineage>
</organism>